<accession>A0A1Y1RVK0</accession>
<dbReference type="Pfam" id="PF12698">
    <property type="entry name" value="ABC2_membrane_3"/>
    <property type="match status" value="1"/>
</dbReference>
<dbReference type="PANTHER" id="PTHR30294">
    <property type="entry name" value="MEMBRANE COMPONENT OF ABC TRANSPORTER YHHJ-RELATED"/>
    <property type="match status" value="1"/>
</dbReference>
<keyword evidence="6 8" id="KW-1133">Transmembrane helix</keyword>
<dbReference type="InterPro" id="IPR036259">
    <property type="entry name" value="MFS_trans_sf"/>
</dbReference>
<gene>
    <name evidence="10" type="ORF">B4O97_14340</name>
</gene>
<dbReference type="Proteomes" id="UP000192343">
    <property type="component" value="Unassembled WGS sequence"/>
</dbReference>
<protein>
    <recommendedName>
        <fullName evidence="9">ABC transmembrane type-2 domain-containing protein</fullName>
    </recommendedName>
</protein>
<dbReference type="SUPFAM" id="SSF103473">
    <property type="entry name" value="MFS general substrate transporter"/>
    <property type="match status" value="1"/>
</dbReference>
<dbReference type="PANTHER" id="PTHR30294:SF29">
    <property type="entry name" value="MULTIDRUG ABC TRANSPORTER PERMEASE YBHS-RELATED"/>
    <property type="match status" value="1"/>
</dbReference>
<feature type="transmembrane region" description="Helical" evidence="8">
    <location>
        <begin position="158"/>
        <end position="178"/>
    </location>
</feature>
<feature type="transmembrane region" description="Helical" evidence="8">
    <location>
        <begin position="272"/>
        <end position="292"/>
    </location>
</feature>
<reference evidence="10 11" key="1">
    <citation type="submission" date="2017-03" db="EMBL/GenBank/DDBJ databases">
        <title>Draft Genome sequence of Marispirochaeta sp. strain JC444.</title>
        <authorList>
            <person name="Shivani Y."/>
            <person name="Subhash Y."/>
            <person name="Sasikala C."/>
            <person name="Ramana C."/>
        </authorList>
    </citation>
    <scope>NUCLEOTIDE SEQUENCE [LARGE SCALE GENOMIC DNA]</scope>
    <source>
        <strain evidence="10 11">JC444</strain>
    </source>
</reference>
<feature type="transmembrane region" description="Helical" evidence="8">
    <location>
        <begin position="212"/>
        <end position="233"/>
    </location>
</feature>
<dbReference type="GO" id="GO:0140359">
    <property type="term" value="F:ABC-type transporter activity"/>
    <property type="evidence" value="ECO:0007669"/>
    <property type="project" value="InterPro"/>
</dbReference>
<organism evidence="10 11">
    <name type="scientific">Marispirochaeta aestuarii</name>
    <dbReference type="NCBI Taxonomy" id="1963862"/>
    <lineage>
        <taxon>Bacteria</taxon>
        <taxon>Pseudomonadati</taxon>
        <taxon>Spirochaetota</taxon>
        <taxon>Spirochaetia</taxon>
        <taxon>Spirochaetales</taxon>
        <taxon>Spirochaetaceae</taxon>
        <taxon>Marispirochaeta</taxon>
    </lineage>
</organism>
<evidence type="ECO:0000256" key="6">
    <source>
        <dbReference type="ARBA" id="ARBA00022989"/>
    </source>
</evidence>
<dbReference type="EMBL" id="MWQY01000016">
    <property type="protein sequence ID" value="ORC34060.1"/>
    <property type="molecule type" value="Genomic_DNA"/>
</dbReference>
<dbReference type="AlphaFoldDB" id="A0A1Y1RVK0"/>
<evidence type="ECO:0000256" key="7">
    <source>
        <dbReference type="ARBA" id="ARBA00023136"/>
    </source>
</evidence>
<sequence length="356" mass="39466">MGLYGIILKEFKHIVRDYRTLMILFILPVLMLVLFGYAMTLEIPNIRLAVEDLDNSAASRELIAGFRGSEFFTLPEAGGLSGRELFRRRVADALLTIPGDYGRGGAVDLQIDASDSNRALIVRQYIDAVVERASDARTRRPPIVAVPAFLYNRQLDSAFFFVPALTALIIIMVTALLTSLTITREKEQGTFDLIKLSPVHAYEVIIGKVVPYLLLSLVIGTLIVLCGVLMFGVPMRGSIPAMLFYLILYCLTGLSFGILISTVAASQQTAMLLSLIGTLLPTLFLSGFIFPLESMPSLLRAISWIVPARYFLIIIRGLMLKGNTQRELIFPILMLSAFSAFFLLVAIRRFKAYLEG</sequence>
<dbReference type="OrthoDB" id="9788252at2"/>
<evidence type="ECO:0000313" key="11">
    <source>
        <dbReference type="Proteomes" id="UP000192343"/>
    </source>
</evidence>
<dbReference type="InterPro" id="IPR047817">
    <property type="entry name" value="ABC2_TM_bact-type"/>
</dbReference>
<dbReference type="PROSITE" id="PS51012">
    <property type="entry name" value="ABC_TM2"/>
    <property type="match status" value="1"/>
</dbReference>
<dbReference type="GO" id="GO:0005886">
    <property type="term" value="C:plasma membrane"/>
    <property type="evidence" value="ECO:0007669"/>
    <property type="project" value="UniProtKB-SubCell"/>
</dbReference>
<comment type="subcellular location">
    <subcellularLocation>
        <location evidence="1">Cell membrane</location>
        <topology evidence="1">Multi-pass membrane protein</topology>
    </subcellularLocation>
</comment>
<keyword evidence="7 8" id="KW-0472">Membrane</keyword>
<evidence type="ECO:0000256" key="3">
    <source>
        <dbReference type="ARBA" id="ARBA00022448"/>
    </source>
</evidence>
<comment type="similarity">
    <text evidence="2">Belongs to the ABC-2 integral membrane protein family.</text>
</comment>
<dbReference type="InterPro" id="IPR013525">
    <property type="entry name" value="ABC2_TM"/>
</dbReference>
<evidence type="ECO:0000256" key="8">
    <source>
        <dbReference type="SAM" id="Phobius"/>
    </source>
</evidence>
<dbReference type="STRING" id="1963862.B4O97_14340"/>
<evidence type="ECO:0000256" key="1">
    <source>
        <dbReference type="ARBA" id="ARBA00004651"/>
    </source>
</evidence>
<keyword evidence="4" id="KW-1003">Cell membrane</keyword>
<evidence type="ECO:0000313" key="10">
    <source>
        <dbReference type="EMBL" id="ORC34060.1"/>
    </source>
</evidence>
<comment type="caution">
    <text evidence="10">The sequence shown here is derived from an EMBL/GenBank/DDBJ whole genome shotgun (WGS) entry which is preliminary data.</text>
</comment>
<evidence type="ECO:0000256" key="4">
    <source>
        <dbReference type="ARBA" id="ARBA00022475"/>
    </source>
</evidence>
<dbReference type="InterPro" id="IPR051449">
    <property type="entry name" value="ABC-2_transporter_component"/>
</dbReference>
<evidence type="ECO:0000259" key="9">
    <source>
        <dbReference type="PROSITE" id="PS51012"/>
    </source>
</evidence>
<keyword evidence="3" id="KW-0813">Transport</keyword>
<keyword evidence="5 8" id="KW-0812">Transmembrane</keyword>
<keyword evidence="11" id="KW-1185">Reference proteome</keyword>
<feature type="transmembrane region" description="Helical" evidence="8">
    <location>
        <begin position="21"/>
        <end position="39"/>
    </location>
</feature>
<name>A0A1Y1RVK0_9SPIO</name>
<dbReference type="RefSeq" id="WP_083051834.1">
    <property type="nucleotide sequence ID" value="NZ_MWQY01000016.1"/>
</dbReference>
<feature type="transmembrane region" description="Helical" evidence="8">
    <location>
        <begin position="239"/>
        <end position="260"/>
    </location>
</feature>
<evidence type="ECO:0000256" key="2">
    <source>
        <dbReference type="ARBA" id="ARBA00007783"/>
    </source>
</evidence>
<feature type="domain" description="ABC transmembrane type-2" evidence="9">
    <location>
        <begin position="127"/>
        <end position="353"/>
    </location>
</feature>
<proteinExistence type="inferred from homology"/>
<evidence type="ECO:0000256" key="5">
    <source>
        <dbReference type="ARBA" id="ARBA00022692"/>
    </source>
</evidence>
<feature type="transmembrane region" description="Helical" evidence="8">
    <location>
        <begin position="328"/>
        <end position="347"/>
    </location>
</feature>